<feature type="compositionally biased region" description="Low complexity" evidence="1">
    <location>
        <begin position="14"/>
        <end position="27"/>
    </location>
</feature>
<evidence type="ECO:0000313" key="3">
    <source>
        <dbReference type="Proteomes" id="UP001596056"/>
    </source>
</evidence>
<accession>A0ABW0SBY0</accession>
<dbReference type="RefSeq" id="WP_209840047.1">
    <property type="nucleotide sequence ID" value="NZ_JAGGJP010000006.1"/>
</dbReference>
<comment type="caution">
    <text evidence="2">The sequence shown here is derived from an EMBL/GenBank/DDBJ whole genome shotgun (WGS) entry which is preliminary data.</text>
</comment>
<sequence length="1121" mass="116376">MRAWTAPSPDSPDASEATAAVATADARPSPPRWRPSPPRWRPSPPRWRPGRWIAGAVLLLALASPALLIGREVTAPDWVRARIEQAAAQALGGGALRFGSIALRLPADLHPEVRLLDVTLADRDGRRIARVPEARVQVSPRGLLFARSLLVQEIDLVGAELSLARAADGSVEVAFGRDGSAPPQGRVRGLASLPDQFERLFERPALAALRTVRVEGLIVNYEDARAGRTWTLDGGALSLDLGGGTTRLRGDVSVLSGRSYVSRARLDYESPRGSPAARIALTLTDVAAADVASQGPALTWLRVVDAPISMALRVELDDTGALGPTSVALKIAGGELRPNPRAPGVPFEVARAYLSYDPASQSVRFNNVEVESAWGGVAGEGRAWLREIEAGLPRALLGQFALRRITAAPPGLYDAPIELPGATAQFRLRLDPFTVDVAQASLGLPGEGEARIDASGRVESLPEGWRVALDGRLPEATRDRLLALWPERLRPGLRDWIEANVTAGTFRDVAAALRIEPGAAPTVALTSAFDGATLRPLWNQPPVTGGAGRLQWEGGRFSVALERGRLRAPAGGVLDLAGTAFVVHPGGGPRPAATAHLSARGPIAAGLSVLDQPPWGFLTAAGLPVTLAEGAAEARGTIDLILGPMRPGELRFDIATALTGVRSDQLIPGHVLTADRLTARATDGGIEISGESRVGAARASGGWRQGFGPEAGGRSRVEARVEITPETLAEFGIVLPEGAVRGAGTADLTVDLIPGEAPAFAVRSDLGGLGLALPELGWSKPPGRAGALAVEGSLGSPVRVDRISLDAAGLRAEGDLRLTSGGAFDRLRLSRVRLGDWLDVPAILTARPGSDSPAIEVAGGTLDLSRATFGEGGGGGGEGGPISARLDRLQVTEGIALTDFAGEFGTEAGLEGVFSGRVNGGPAVTGRVAPQGDRVGARIEGTDAGAVMTAADIFTRAEGGTLDLLLLPEGEDGYRGELWIAGLKVVDAPVLASLLNAASVVGLLQQLGGQGIVFDEVGAEFRIDPDRVTVSQGSAIGAGLGLSATGAYDLTSERMDFEGVLSPLYILNGIGSILTRPGEGLLGVNFTLTGDADDPEVGVNPLSLLAPGALRELFRRSAPPG</sequence>
<feature type="region of interest" description="Disordered" evidence="1">
    <location>
        <begin position="1"/>
        <end position="45"/>
    </location>
</feature>
<evidence type="ECO:0000256" key="1">
    <source>
        <dbReference type="SAM" id="MobiDB-lite"/>
    </source>
</evidence>
<dbReference type="Proteomes" id="UP001596056">
    <property type="component" value="Unassembled WGS sequence"/>
</dbReference>
<reference evidence="3" key="1">
    <citation type="journal article" date="2019" name="Int. J. Syst. Evol. Microbiol.">
        <title>The Global Catalogue of Microorganisms (GCM) 10K type strain sequencing project: providing services to taxonomists for standard genome sequencing and annotation.</title>
        <authorList>
            <consortium name="The Broad Institute Genomics Platform"/>
            <consortium name="The Broad Institute Genome Sequencing Center for Infectious Disease"/>
            <person name="Wu L."/>
            <person name="Ma J."/>
        </authorList>
    </citation>
    <scope>NUCLEOTIDE SEQUENCE [LARGE SCALE GENOMIC DNA]</scope>
    <source>
        <strain evidence="3">KACC 11588</strain>
    </source>
</reference>
<feature type="compositionally biased region" description="Pro residues" evidence="1">
    <location>
        <begin position="28"/>
        <end position="45"/>
    </location>
</feature>
<organism evidence="2 3">
    <name type="scientific">Rubellimicrobium aerolatum</name>
    <dbReference type="NCBI Taxonomy" id="490979"/>
    <lineage>
        <taxon>Bacteria</taxon>
        <taxon>Pseudomonadati</taxon>
        <taxon>Pseudomonadota</taxon>
        <taxon>Alphaproteobacteria</taxon>
        <taxon>Rhodobacterales</taxon>
        <taxon>Roseobacteraceae</taxon>
        <taxon>Rubellimicrobium</taxon>
    </lineage>
</organism>
<name>A0ABW0SBY0_9RHOB</name>
<gene>
    <name evidence="2" type="ORF">ACFPOC_08285</name>
</gene>
<dbReference type="EMBL" id="JBHSNA010000005">
    <property type="protein sequence ID" value="MFC5566416.1"/>
    <property type="molecule type" value="Genomic_DNA"/>
</dbReference>
<keyword evidence="3" id="KW-1185">Reference proteome</keyword>
<proteinExistence type="predicted"/>
<protein>
    <submittedName>
        <fullName evidence="2">AsmA-like C-terminal region-containing protein</fullName>
    </submittedName>
</protein>
<evidence type="ECO:0000313" key="2">
    <source>
        <dbReference type="EMBL" id="MFC5566416.1"/>
    </source>
</evidence>